<protein>
    <submittedName>
        <fullName evidence="2">Uncharacterized protein</fullName>
    </submittedName>
</protein>
<keyword evidence="3" id="KW-1185">Reference proteome</keyword>
<dbReference type="Proteomes" id="UP000237438">
    <property type="component" value="Unassembled WGS sequence"/>
</dbReference>
<proteinExistence type="predicted"/>
<evidence type="ECO:0000256" key="1">
    <source>
        <dbReference type="SAM" id="SignalP"/>
    </source>
</evidence>
<dbReference type="AlphaFoldDB" id="A0A2S4PNM7"/>
<feature type="chain" id="PRO_5015534505" evidence="1">
    <location>
        <begin position="20"/>
        <end position="371"/>
    </location>
</feature>
<comment type="caution">
    <text evidence="2">The sequence shown here is derived from an EMBL/GenBank/DDBJ whole genome shotgun (WGS) entry which is preliminary data.</text>
</comment>
<organism evidence="2 3">
    <name type="scientific">Erysiphe pulchra</name>
    <dbReference type="NCBI Taxonomy" id="225359"/>
    <lineage>
        <taxon>Eukaryota</taxon>
        <taxon>Fungi</taxon>
        <taxon>Dikarya</taxon>
        <taxon>Ascomycota</taxon>
        <taxon>Pezizomycotina</taxon>
        <taxon>Leotiomycetes</taxon>
        <taxon>Erysiphales</taxon>
        <taxon>Erysiphaceae</taxon>
        <taxon>Erysiphe</taxon>
    </lineage>
</organism>
<name>A0A2S4PNM7_9PEZI</name>
<accession>A0A2S4PNM7</accession>
<dbReference type="SMR" id="A0A2S4PNM7"/>
<dbReference type="EMBL" id="PEDP01001458">
    <property type="protein sequence ID" value="POS83622.1"/>
    <property type="molecule type" value="Genomic_DNA"/>
</dbReference>
<evidence type="ECO:0000313" key="2">
    <source>
        <dbReference type="EMBL" id="POS83622.1"/>
    </source>
</evidence>
<reference evidence="2 3" key="1">
    <citation type="submission" date="2017-10" db="EMBL/GenBank/DDBJ databases">
        <title>Development of genomic resources for the powdery mildew, Erysiphe pulchra.</title>
        <authorList>
            <person name="Wadl P.A."/>
            <person name="Mack B.M."/>
            <person name="Moore G."/>
            <person name="Beltz S.B."/>
        </authorList>
    </citation>
    <scope>NUCLEOTIDE SEQUENCE [LARGE SCALE GENOMIC DNA]</scope>
    <source>
        <strain evidence="2">Cflorida</strain>
    </source>
</reference>
<keyword evidence="1" id="KW-0732">Signal</keyword>
<sequence>MISIVDLFISWILLSYVVSTHTVLDRRELNENGYECGDAFFNDQMIYNELKTALSDEGRKKLIPYSGPLYRSILSYTTLPILPIVSSSRSSEFLRQKVTYQLVIDQNGKVIDMIFLLTNNQFVKCRRVDKQQSEALITNVVESNGYECGPEFIPDSTITESARIARKYIGKNYYYPTKYRGNLYSNDLRYKIWPIYYKTLVLLENLIKKRTSSLYIVIDSTGQLKDVIARTSKNNHIRCMRARKASPAPNADEPRKTLAKPTKYGYTCRNKFIDFDYLRQITQKAVTQANKELIIPRYHTGAPFYRACYLVPLKISLEGHHVDKYFLVLSINFGIMGVAMQFERKLESCEKDHIPIDHKDRNIFLYSPDDF</sequence>
<feature type="signal peptide" evidence="1">
    <location>
        <begin position="1"/>
        <end position="19"/>
    </location>
</feature>
<evidence type="ECO:0000313" key="3">
    <source>
        <dbReference type="Proteomes" id="UP000237438"/>
    </source>
</evidence>
<gene>
    <name evidence="2" type="ORF">EPUL_006760</name>
</gene>